<organism evidence="1 2">
    <name type="scientific">Hexamita inflata</name>
    <dbReference type="NCBI Taxonomy" id="28002"/>
    <lineage>
        <taxon>Eukaryota</taxon>
        <taxon>Metamonada</taxon>
        <taxon>Diplomonadida</taxon>
        <taxon>Hexamitidae</taxon>
        <taxon>Hexamitinae</taxon>
        <taxon>Hexamita</taxon>
    </lineage>
</organism>
<accession>A0ABP1H9A0</accession>
<evidence type="ECO:0000313" key="2">
    <source>
        <dbReference type="Proteomes" id="UP001642409"/>
    </source>
</evidence>
<protein>
    <submittedName>
        <fullName evidence="1">Hypothetical_protein</fullName>
    </submittedName>
</protein>
<evidence type="ECO:0000313" key="1">
    <source>
        <dbReference type="EMBL" id="CAL5989350.1"/>
    </source>
</evidence>
<proteinExistence type="predicted"/>
<comment type="caution">
    <text evidence="1">The sequence shown here is derived from an EMBL/GenBank/DDBJ whole genome shotgun (WGS) entry which is preliminary data.</text>
</comment>
<keyword evidence="2" id="KW-1185">Reference proteome</keyword>
<name>A0ABP1H9A0_9EUKA</name>
<dbReference type="EMBL" id="CAXDID020000023">
    <property type="protein sequence ID" value="CAL5989350.1"/>
    <property type="molecule type" value="Genomic_DNA"/>
</dbReference>
<reference evidence="1 2" key="1">
    <citation type="submission" date="2024-07" db="EMBL/GenBank/DDBJ databases">
        <authorList>
            <person name="Akdeniz Z."/>
        </authorList>
    </citation>
    <scope>NUCLEOTIDE SEQUENCE [LARGE SCALE GENOMIC DNA]</scope>
</reference>
<sequence>MKSKFQNSKFYLNFEQKLKSAMMKYLIQQLQLSVNEDGSEDVLTVPTGNKIEIFFIFLNSKPAGGTVELSEGKSQYVGIYSYDNFDPDLQKECIYETVLFCSKGQPQQNNIRI</sequence>
<dbReference type="Proteomes" id="UP001642409">
    <property type="component" value="Unassembled WGS sequence"/>
</dbReference>
<gene>
    <name evidence="1" type="ORF">HINF_LOCUS10822</name>
</gene>